<dbReference type="NCBIfam" id="TIGR01587">
    <property type="entry name" value="cas3_core"/>
    <property type="match status" value="1"/>
</dbReference>
<dbReference type="InterPro" id="IPR011545">
    <property type="entry name" value="DEAD/DEAH_box_helicase_dom"/>
</dbReference>
<evidence type="ECO:0000256" key="9">
    <source>
        <dbReference type="ARBA" id="ARBA00023118"/>
    </source>
</evidence>
<dbReference type="SUPFAM" id="SSF52540">
    <property type="entry name" value="P-loop containing nucleoside triphosphate hydrolases"/>
    <property type="match status" value="1"/>
</dbReference>
<dbReference type="EMBL" id="WGGD01000005">
    <property type="protein sequence ID" value="MUN29731.1"/>
    <property type="molecule type" value="Genomic_DNA"/>
</dbReference>
<dbReference type="GO" id="GO:0004518">
    <property type="term" value="F:nuclease activity"/>
    <property type="evidence" value="ECO:0007669"/>
    <property type="project" value="UniProtKB-KW"/>
</dbReference>
<dbReference type="GO" id="GO:0005524">
    <property type="term" value="F:ATP binding"/>
    <property type="evidence" value="ECO:0007669"/>
    <property type="project" value="UniProtKB-KW"/>
</dbReference>
<keyword evidence="14" id="KW-1185">Reference proteome</keyword>
<evidence type="ECO:0000256" key="5">
    <source>
        <dbReference type="ARBA" id="ARBA00022741"/>
    </source>
</evidence>
<dbReference type="GO" id="GO:0051607">
    <property type="term" value="P:defense response to virus"/>
    <property type="evidence" value="ECO:0007669"/>
    <property type="project" value="UniProtKB-KW"/>
</dbReference>
<dbReference type="PROSITE" id="PS51643">
    <property type="entry name" value="HD_CAS3"/>
    <property type="match status" value="1"/>
</dbReference>
<reference evidence="13 14" key="1">
    <citation type="submission" date="2019-10" db="EMBL/GenBank/DDBJ databases">
        <title>Sequencing and Assembly of Multiple Reported Metal-Biooxidizing Members of the Extremely Thermoacidophilic Archaeal Family Sulfolobaceae.</title>
        <authorList>
            <person name="Counts J.A."/>
            <person name="Kelly R.M."/>
        </authorList>
    </citation>
    <scope>NUCLEOTIDE SEQUENCE [LARGE SCALE GENOMIC DNA]</scope>
    <source>
        <strain evidence="13 14">DSM 6482</strain>
    </source>
</reference>
<dbReference type="RefSeq" id="WP_156017405.1">
    <property type="nucleotide sequence ID" value="NZ_WGGD01000005.1"/>
</dbReference>
<evidence type="ECO:0000256" key="2">
    <source>
        <dbReference type="ARBA" id="ARBA00009046"/>
    </source>
</evidence>
<comment type="similarity">
    <text evidence="1">In the N-terminal section; belongs to the CRISPR-associated nuclease Cas3-HD family.</text>
</comment>
<evidence type="ECO:0000256" key="4">
    <source>
        <dbReference type="ARBA" id="ARBA00022723"/>
    </source>
</evidence>
<dbReference type="InterPro" id="IPR006474">
    <property type="entry name" value="Helicase_Cas3_CRISPR-ass_core"/>
</dbReference>
<dbReference type="InterPro" id="IPR027417">
    <property type="entry name" value="P-loop_NTPase"/>
</dbReference>
<organism evidence="13 14">
    <name type="scientific">Sulfuracidifex metallicus DSM 6482 = JCM 9184</name>
    <dbReference type="NCBI Taxonomy" id="523847"/>
    <lineage>
        <taxon>Archaea</taxon>
        <taxon>Thermoproteota</taxon>
        <taxon>Thermoprotei</taxon>
        <taxon>Sulfolobales</taxon>
        <taxon>Sulfolobaceae</taxon>
        <taxon>Sulfuracidifex</taxon>
    </lineage>
</organism>
<dbReference type="InterPro" id="IPR038257">
    <property type="entry name" value="CRISPR-assoc_Cas3_HD_sf"/>
</dbReference>
<dbReference type="GO" id="GO:0016787">
    <property type="term" value="F:hydrolase activity"/>
    <property type="evidence" value="ECO:0007669"/>
    <property type="project" value="UniProtKB-KW"/>
</dbReference>
<dbReference type="InterPro" id="IPR054712">
    <property type="entry name" value="Cas3-like_dom"/>
</dbReference>
<keyword evidence="4" id="KW-0479">Metal-binding</keyword>
<dbReference type="SMART" id="SM00487">
    <property type="entry name" value="DEXDc"/>
    <property type="match status" value="1"/>
</dbReference>
<keyword evidence="8" id="KW-0067">ATP-binding</keyword>
<dbReference type="NCBIfam" id="TIGR01596">
    <property type="entry name" value="cas3_HD"/>
    <property type="match status" value="1"/>
</dbReference>
<dbReference type="CDD" id="cd09641">
    <property type="entry name" value="Cas3''_I"/>
    <property type="match status" value="1"/>
</dbReference>
<dbReference type="GO" id="GO:0046872">
    <property type="term" value="F:metal ion binding"/>
    <property type="evidence" value="ECO:0007669"/>
    <property type="project" value="UniProtKB-KW"/>
</dbReference>
<proteinExistence type="inferred from homology"/>
<keyword evidence="3" id="KW-0540">Nuclease</keyword>
<evidence type="ECO:0000256" key="1">
    <source>
        <dbReference type="ARBA" id="ARBA00006847"/>
    </source>
</evidence>
<evidence type="ECO:0000313" key="13">
    <source>
        <dbReference type="EMBL" id="MUN29731.1"/>
    </source>
</evidence>
<evidence type="ECO:0000256" key="6">
    <source>
        <dbReference type="ARBA" id="ARBA00022801"/>
    </source>
</evidence>
<keyword evidence="5" id="KW-0547">Nucleotide-binding</keyword>
<evidence type="ECO:0000259" key="12">
    <source>
        <dbReference type="PROSITE" id="PS51643"/>
    </source>
</evidence>
<comment type="similarity">
    <text evidence="2">In the central section; belongs to the CRISPR-associated helicase Cas3 family.</text>
</comment>
<feature type="domain" description="Helicase ATP-binding" evidence="11">
    <location>
        <begin position="243"/>
        <end position="422"/>
    </location>
</feature>
<protein>
    <submittedName>
        <fullName evidence="13">CRISPR-associated helicase Cas3</fullName>
    </submittedName>
</protein>
<dbReference type="Pfam" id="PF01966">
    <property type="entry name" value="HD"/>
    <property type="match status" value="1"/>
</dbReference>
<dbReference type="GO" id="GO:0004386">
    <property type="term" value="F:helicase activity"/>
    <property type="evidence" value="ECO:0007669"/>
    <property type="project" value="UniProtKB-KW"/>
</dbReference>
<dbReference type="SUPFAM" id="SSF109604">
    <property type="entry name" value="HD-domain/PDEase-like"/>
    <property type="match status" value="1"/>
</dbReference>
<dbReference type="Gene3D" id="3.40.50.300">
    <property type="entry name" value="P-loop containing nucleotide triphosphate hydrolases"/>
    <property type="match status" value="2"/>
</dbReference>
<keyword evidence="7" id="KW-0347">Helicase</keyword>
<evidence type="ECO:0000256" key="3">
    <source>
        <dbReference type="ARBA" id="ARBA00022722"/>
    </source>
</evidence>
<keyword evidence="9" id="KW-0051">Antiviral defense</keyword>
<sequence length="768" mass="88132">MSKFKSHPDKFLIDHLKEVGEGAEKLAPEYLKTEAYVAGSHHDLGKYTPFFQQHLQGKRVQCSDHSTISALIAFSTARKLGLDDLSSFLVMTSVKSHHGKLVGLQYMSRWLRTLRDSLKDGDNQCLEPQAKSLLVDEVRREVSSLKYPPDMDALKDVISMVQEAWKVTRRIMDKERSWEEFLKGELLFSCLIDADKHSASGNVFSSSSSFSLLSLSNVERFRAGLSRSSPMASLRDDLYNAVKGWDAKGKIKAIISPTGTGKTLSGILEAVKEGKRIIYSLPFISIVEQNYEVATKVFPGVDILKFHHMAFPEDDDENRSAEDKLMMAESWDYPMVVTTFEGLMSTLLSHRNVNLKRLHSLVSSVVILDEVQAIPAEKWHAVKETLKNVSDNLNVTFILMTATMPRLIQPQEVMDPLRGKEPNRVKVEFRENFVTPEELAEEIFQVSASTPVMVELNTIASAEKVAKRLSELQREASNEIEENKKDRKSRKKEEKIKEGKEERNKRKIIFLSTHVTPWDRAQRIKEVKEMLERKENFILVTTQVVEAGVDVSFPIVYRDFGPLDSVIQASGRCNRNGELGELGGKVTVVKVKREDRQRSDFSLVYGNVTEEVAEKVLSKYMITTSKKGNQIEEKDFRSLLEMYYEELEITRDLPNQFTKWKDWIKLLDYDEVNFSLIQEEPKYSILVLENSEAESRLKQLRDALGLEGYKRRAEVKRARALVEEFTVKVWEKPELDFDKRLELYIAPKEKYDKLTGYRVKDVDESLIW</sequence>
<evidence type="ECO:0000313" key="14">
    <source>
        <dbReference type="Proteomes" id="UP000470772"/>
    </source>
</evidence>
<dbReference type="InterPro" id="IPR006483">
    <property type="entry name" value="CRISPR-assoc_Cas3_HD"/>
</dbReference>
<dbReference type="CDD" id="cd17930">
    <property type="entry name" value="DEXHc_cas3"/>
    <property type="match status" value="1"/>
</dbReference>
<dbReference type="GO" id="GO:0003676">
    <property type="term" value="F:nucleic acid binding"/>
    <property type="evidence" value="ECO:0007669"/>
    <property type="project" value="InterPro"/>
</dbReference>
<evidence type="ECO:0000256" key="10">
    <source>
        <dbReference type="SAM" id="MobiDB-lite"/>
    </source>
</evidence>
<accession>A0A6A9QRC0</accession>
<feature type="region of interest" description="Disordered" evidence="10">
    <location>
        <begin position="476"/>
        <end position="499"/>
    </location>
</feature>
<keyword evidence="6" id="KW-0378">Hydrolase</keyword>
<dbReference type="Pfam" id="PF22590">
    <property type="entry name" value="Cas3-like_C_2"/>
    <property type="match status" value="1"/>
</dbReference>
<dbReference type="GO" id="GO:0140097">
    <property type="term" value="F:catalytic activity, acting on DNA"/>
    <property type="evidence" value="ECO:0007669"/>
    <property type="project" value="UniProtKB-ARBA"/>
</dbReference>
<dbReference type="Pfam" id="PF00270">
    <property type="entry name" value="DEAD"/>
    <property type="match status" value="1"/>
</dbReference>
<dbReference type="AlphaFoldDB" id="A0A6A9QRC0"/>
<name>A0A6A9QRC0_SULME</name>
<evidence type="ECO:0000256" key="7">
    <source>
        <dbReference type="ARBA" id="ARBA00022806"/>
    </source>
</evidence>
<feature type="domain" description="HD Cas3-type" evidence="12">
    <location>
        <begin position="5"/>
        <end position="198"/>
    </location>
</feature>
<dbReference type="InterPro" id="IPR014001">
    <property type="entry name" value="Helicase_ATP-bd"/>
</dbReference>
<dbReference type="InterPro" id="IPR006674">
    <property type="entry name" value="HD_domain"/>
</dbReference>
<evidence type="ECO:0000256" key="8">
    <source>
        <dbReference type="ARBA" id="ARBA00022840"/>
    </source>
</evidence>
<evidence type="ECO:0000259" key="11">
    <source>
        <dbReference type="PROSITE" id="PS51192"/>
    </source>
</evidence>
<dbReference type="PROSITE" id="PS51192">
    <property type="entry name" value="HELICASE_ATP_BIND_1"/>
    <property type="match status" value="1"/>
</dbReference>
<dbReference type="Gene3D" id="1.10.3210.30">
    <property type="match status" value="1"/>
</dbReference>
<gene>
    <name evidence="13" type="primary">cas3</name>
    <name evidence="13" type="ORF">GC250_09850</name>
</gene>
<comment type="caution">
    <text evidence="13">The sequence shown here is derived from an EMBL/GenBank/DDBJ whole genome shotgun (WGS) entry which is preliminary data.</text>
</comment>
<dbReference type="Proteomes" id="UP000470772">
    <property type="component" value="Unassembled WGS sequence"/>
</dbReference>